<feature type="transmembrane region" description="Helical" evidence="1">
    <location>
        <begin position="131"/>
        <end position="150"/>
    </location>
</feature>
<accession>A0A6J5M3P9</accession>
<organism evidence="2">
    <name type="scientific">uncultured Caudovirales phage</name>
    <dbReference type="NCBI Taxonomy" id="2100421"/>
    <lineage>
        <taxon>Viruses</taxon>
        <taxon>Duplodnaviria</taxon>
        <taxon>Heunggongvirae</taxon>
        <taxon>Uroviricota</taxon>
        <taxon>Caudoviricetes</taxon>
        <taxon>Peduoviridae</taxon>
        <taxon>Maltschvirus</taxon>
        <taxon>Maltschvirus maltsch</taxon>
    </lineage>
</organism>
<evidence type="ECO:0000256" key="1">
    <source>
        <dbReference type="SAM" id="Phobius"/>
    </source>
</evidence>
<proteinExistence type="predicted"/>
<keyword evidence="1" id="KW-1133">Transmembrane helix</keyword>
<evidence type="ECO:0000313" key="2">
    <source>
        <dbReference type="EMBL" id="CAB4141595.1"/>
    </source>
</evidence>
<name>A0A6J5M3P9_9CAUD</name>
<protein>
    <submittedName>
        <fullName evidence="2">Uncharacterized protein</fullName>
    </submittedName>
</protein>
<keyword evidence="1" id="KW-0812">Transmembrane</keyword>
<dbReference type="EMBL" id="LR796390">
    <property type="protein sequence ID" value="CAB4141595.1"/>
    <property type="molecule type" value="Genomic_DNA"/>
</dbReference>
<keyword evidence="1" id="KW-0472">Membrane</keyword>
<sequence>MLDPISAMAAVSAAVNMIKKASATVDDVASLGPLIGKYFDAKHTATKAANEAKKAGGSNMGKAIEIELALKSQRDFEEQLKGMFFSTNNMDVWNSIQQRVMEMNKEDIAEQRREAARALNASKRRKEMIELTIAITLISVIAVIIFWGILELLFYCADYGCGS</sequence>
<gene>
    <name evidence="2" type="ORF">UFOVP415_39</name>
</gene>
<reference evidence="2" key="1">
    <citation type="submission" date="2020-04" db="EMBL/GenBank/DDBJ databases">
        <authorList>
            <person name="Chiriac C."/>
            <person name="Salcher M."/>
            <person name="Ghai R."/>
            <person name="Kavagutti S V."/>
        </authorList>
    </citation>
    <scope>NUCLEOTIDE SEQUENCE</scope>
</reference>